<evidence type="ECO:0000313" key="1">
    <source>
        <dbReference type="EMBL" id="STD13635.1"/>
    </source>
</evidence>
<proteinExistence type="predicted"/>
<dbReference type="EMBL" id="UFYA01000001">
    <property type="protein sequence ID" value="STD13635.1"/>
    <property type="molecule type" value="Genomic_DNA"/>
</dbReference>
<comment type="caution">
    <text evidence="1">The sequence shown here is derived from an EMBL/GenBank/DDBJ whole genome shotgun (WGS) entry which is preliminary data.</text>
</comment>
<name>A0AA46H170_9MICO</name>
<dbReference type="AlphaFoldDB" id="A0AA46H170"/>
<evidence type="ECO:0000313" key="2">
    <source>
        <dbReference type="Proteomes" id="UP000254118"/>
    </source>
</evidence>
<protein>
    <submittedName>
        <fullName evidence="1">Uncharacterized protein</fullName>
    </submittedName>
</protein>
<gene>
    <name evidence="1" type="ORF">NCTC7915_01959</name>
</gene>
<sequence length="56" mass="5789">MKCLRAGKLYAAVISPAAPLNWQTAEEDCLVHENAGSAGGGYDGAHRHEHGGNPCG</sequence>
<reference evidence="1 2" key="1">
    <citation type="submission" date="2018-06" db="EMBL/GenBank/DDBJ databases">
        <authorList>
            <consortium name="Pathogen Informatics"/>
            <person name="Doyle S."/>
        </authorList>
    </citation>
    <scope>NUCLEOTIDE SEQUENCE [LARGE SCALE GENOMIC DNA]</scope>
    <source>
        <strain evidence="1 2">NCTC7915</strain>
    </source>
</reference>
<accession>A0AA46H170</accession>
<organism evidence="1 2">
    <name type="scientific">Dermatophilus congolensis</name>
    <dbReference type="NCBI Taxonomy" id="1863"/>
    <lineage>
        <taxon>Bacteria</taxon>
        <taxon>Bacillati</taxon>
        <taxon>Actinomycetota</taxon>
        <taxon>Actinomycetes</taxon>
        <taxon>Micrococcales</taxon>
        <taxon>Dermatophilaceae</taxon>
        <taxon>Dermatophilus</taxon>
    </lineage>
</organism>
<dbReference type="Proteomes" id="UP000254118">
    <property type="component" value="Unassembled WGS sequence"/>
</dbReference>